<dbReference type="InterPro" id="IPR038740">
    <property type="entry name" value="BioF2-like_GNAT_dom"/>
</dbReference>
<keyword evidence="6" id="KW-0961">Cell wall biogenesis/degradation</keyword>
<dbReference type="GO" id="GO:0016755">
    <property type="term" value="F:aminoacyltransferase activity"/>
    <property type="evidence" value="ECO:0007669"/>
    <property type="project" value="InterPro"/>
</dbReference>
<dbReference type="RefSeq" id="WP_210898092.1">
    <property type="nucleotide sequence ID" value="NZ_CP071696.1"/>
</dbReference>
<evidence type="ECO:0000256" key="2">
    <source>
        <dbReference type="ARBA" id="ARBA00022679"/>
    </source>
</evidence>
<dbReference type="GO" id="GO:0009252">
    <property type="term" value="P:peptidoglycan biosynthetic process"/>
    <property type="evidence" value="ECO:0007669"/>
    <property type="project" value="UniProtKB-KW"/>
</dbReference>
<dbReference type="SUPFAM" id="SSF55729">
    <property type="entry name" value="Acyl-CoA N-acyltransferases (Nat)"/>
    <property type="match status" value="1"/>
</dbReference>
<keyword evidence="4" id="KW-0573">Peptidoglycan synthesis</keyword>
<comment type="similarity">
    <text evidence="1">Belongs to the FemABX family.</text>
</comment>
<dbReference type="InterPro" id="IPR050644">
    <property type="entry name" value="PG_Glycine_Bridge_Synth"/>
</dbReference>
<dbReference type="GO" id="GO:0008360">
    <property type="term" value="P:regulation of cell shape"/>
    <property type="evidence" value="ECO:0007669"/>
    <property type="project" value="UniProtKB-KW"/>
</dbReference>
<keyword evidence="2" id="KW-0808">Transferase</keyword>
<evidence type="ECO:0000313" key="9">
    <source>
        <dbReference type="Proteomes" id="UP000671914"/>
    </source>
</evidence>
<protein>
    <submittedName>
        <fullName evidence="8">GNAT family N-acetyltransferase</fullName>
    </submittedName>
</protein>
<dbReference type="AlphaFoldDB" id="A0A975FNW5"/>
<dbReference type="GO" id="GO:0071555">
    <property type="term" value="P:cell wall organization"/>
    <property type="evidence" value="ECO:0007669"/>
    <property type="project" value="UniProtKB-KW"/>
</dbReference>
<evidence type="ECO:0000256" key="3">
    <source>
        <dbReference type="ARBA" id="ARBA00022960"/>
    </source>
</evidence>
<reference evidence="8" key="1">
    <citation type="submission" date="2021-03" db="EMBL/GenBank/DDBJ databases">
        <title>Agromyces archimandritus sp. nov., isolated from the cockroach Archimandrita tessellata.</title>
        <authorList>
            <person name="Guzman J."/>
            <person name="Ortuzar M."/>
            <person name="Poehlein A."/>
            <person name="Daniel R."/>
            <person name="Trujillo M."/>
            <person name="Vilcinskas A."/>
        </authorList>
    </citation>
    <scope>NUCLEOTIDE SEQUENCE</scope>
    <source>
        <strain evidence="8">G127AT</strain>
    </source>
</reference>
<dbReference type="KEGG" id="aarc:G127AT_14575"/>
<dbReference type="InterPro" id="IPR003447">
    <property type="entry name" value="FEMABX"/>
</dbReference>
<feature type="domain" description="BioF2-like acetyltransferase" evidence="7">
    <location>
        <begin position="145"/>
        <end position="274"/>
    </location>
</feature>
<evidence type="ECO:0000313" key="8">
    <source>
        <dbReference type="EMBL" id="QTX04471.1"/>
    </source>
</evidence>
<dbReference type="PANTHER" id="PTHR36174:SF1">
    <property type="entry name" value="LIPID II:GLYCINE GLYCYLTRANSFERASE"/>
    <property type="match status" value="1"/>
</dbReference>
<organism evidence="8 9">
    <name type="scientific">Agromyces archimandritae</name>
    <dbReference type="NCBI Taxonomy" id="2781962"/>
    <lineage>
        <taxon>Bacteria</taxon>
        <taxon>Bacillati</taxon>
        <taxon>Actinomycetota</taxon>
        <taxon>Actinomycetes</taxon>
        <taxon>Micrococcales</taxon>
        <taxon>Microbacteriaceae</taxon>
        <taxon>Agromyces</taxon>
    </lineage>
</organism>
<evidence type="ECO:0000256" key="6">
    <source>
        <dbReference type="ARBA" id="ARBA00023316"/>
    </source>
</evidence>
<dbReference type="Proteomes" id="UP000671914">
    <property type="component" value="Chromosome"/>
</dbReference>
<gene>
    <name evidence="8" type="ORF">G127AT_14575</name>
</gene>
<dbReference type="PROSITE" id="PS51191">
    <property type="entry name" value="FEMABX"/>
    <property type="match status" value="1"/>
</dbReference>
<dbReference type="Pfam" id="PF13480">
    <property type="entry name" value="Acetyltransf_6"/>
    <property type="match status" value="1"/>
</dbReference>
<keyword evidence="5" id="KW-0012">Acyltransferase</keyword>
<keyword evidence="3" id="KW-0133">Cell shape</keyword>
<dbReference type="EMBL" id="CP071696">
    <property type="protein sequence ID" value="QTX04471.1"/>
    <property type="molecule type" value="Genomic_DNA"/>
</dbReference>
<dbReference type="InterPro" id="IPR016181">
    <property type="entry name" value="Acyl_CoA_acyltransferase"/>
</dbReference>
<evidence type="ECO:0000256" key="5">
    <source>
        <dbReference type="ARBA" id="ARBA00023315"/>
    </source>
</evidence>
<sequence length="338" mass="38211">MLDTLATHTASPWDEQVIGAHSSPHFMQSESWAEAKRAGPWELERRRFAGHPVQVFARHAEGFGLLQHLPRVSGITPEAVPDLTEAVREGRGEAFAAKIEVYQPRDAELVRAFRRAGWMPARASQYRHAVVVATEAGEEAAFAAMKKRARNEVRTAERHGVEIERVECRGSNRERMHELIAETTERSGSLQRSRGYLERIWEAFEASGRGALYFARYGGEVVAGAFVLRYGPNAWYKDGGSTREHPHVMASRMLHWHIIRSLAAEGVSRYDLGNIPDPASEHPAGLGLRIFKTGFTRDPVEFLPAFELSFRPVHTAWRHGGEREHVGAYRMRTGDYWY</sequence>
<name>A0A975FNW5_9MICO</name>
<evidence type="ECO:0000256" key="1">
    <source>
        <dbReference type="ARBA" id="ARBA00009943"/>
    </source>
</evidence>
<keyword evidence="9" id="KW-1185">Reference proteome</keyword>
<proteinExistence type="inferred from homology"/>
<dbReference type="Gene3D" id="3.40.630.30">
    <property type="match status" value="2"/>
</dbReference>
<evidence type="ECO:0000259" key="7">
    <source>
        <dbReference type="Pfam" id="PF13480"/>
    </source>
</evidence>
<dbReference type="PANTHER" id="PTHR36174">
    <property type="entry name" value="LIPID II:GLYCINE GLYCYLTRANSFERASE"/>
    <property type="match status" value="1"/>
</dbReference>
<evidence type="ECO:0000256" key="4">
    <source>
        <dbReference type="ARBA" id="ARBA00022984"/>
    </source>
</evidence>
<accession>A0A975FNW5</accession>